<keyword evidence="1" id="KW-0808">Transferase</keyword>
<gene>
    <name evidence="1" type="ORF">L195_g023414</name>
</gene>
<keyword evidence="1" id="KW-0418">Kinase</keyword>
<dbReference type="Proteomes" id="UP000236291">
    <property type="component" value="Unassembled WGS sequence"/>
</dbReference>
<evidence type="ECO:0000313" key="2">
    <source>
        <dbReference type="Proteomes" id="UP000236291"/>
    </source>
</evidence>
<accession>A0A2K3NAS3</accession>
<dbReference type="AlphaFoldDB" id="A0A2K3NAS3"/>
<dbReference type="PANTHER" id="PTHR33138">
    <property type="entry name" value="OS01G0690200 PROTEIN"/>
    <property type="match status" value="1"/>
</dbReference>
<dbReference type="GO" id="GO:0016301">
    <property type="term" value="F:kinase activity"/>
    <property type="evidence" value="ECO:0007669"/>
    <property type="project" value="UniProtKB-KW"/>
</dbReference>
<dbReference type="PANTHER" id="PTHR33138:SF30">
    <property type="entry name" value="LEAF RUST 10 DISEASE-RESISTANCE LOCUS RECEPTOR-LIKE PROTEIN KINASE-LIKE 2.7"/>
    <property type="match status" value="1"/>
</dbReference>
<protein>
    <submittedName>
        <fullName evidence="1">Receptor-like protein kinase</fullName>
    </submittedName>
</protein>
<keyword evidence="1" id="KW-0675">Receptor</keyword>
<comment type="caution">
    <text evidence="1">The sequence shown here is derived from an EMBL/GenBank/DDBJ whole genome shotgun (WGS) entry which is preliminary data.</text>
</comment>
<organism evidence="1 2">
    <name type="scientific">Trifolium pratense</name>
    <name type="common">Red clover</name>
    <dbReference type="NCBI Taxonomy" id="57577"/>
    <lineage>
        <taxon>Eukaryota</taxon>
        <taxon>Viridiplantae</taxon>
        <taxon>Streptophyta</taxon>
        <taxon>Embryophyta</taxon>
        <taxon>Tracheophyta</taxon>
        <taxon>Spermatophyta</taxon>
        <taxon>Magnoliopsida</taxon>
        <taxon>eudicotyledons</taxon>
        <taxon>Gunneridae</taxon>
        <taxon>Pentapetalae</taxon>
        <taxon>rosids</taxon>
        <taxon>fabids</taxon>
        <taxon>Fabales</taxon>
        <taxon>Fabaceae</taxon>
        <taxon>Papilionoideae</taxon>
        <taxon>50 kb inversion clade</taxon>
        <taxon>NPAAA clade</taxon>
        <taxon>Hologalegina</taxon>
        <taxon>IRL clade</taxon>
        <taxon>Trifolieae</taxon>
        <taxon>Trifolium</taxon>
    </lineage>
</organism>
<feature type="non-terminal residue" evidence="1">
    <location>
        <position position="242"/>
    </location>
</feature>
<dbReference type="EMBL" id="ASHM01018558">
    <property type="protein sequence ID" value="PNY00138.1"/>
    <property type="molecule type" value="Genomic_DNA"/>
</dbReference>
<name>A0A2K3NAS3_TRIPR</name>
<sequence>MTVLTLFSGKYYVKSINYKNYTIRLLDPGIEEGDCSSIPRYYLYTSNFTSYSNDDEDPYQTSQNRIISGEDTYGDTITLPMFQHVIYMNCSNPVRDDTVFVDTASCIKSNSQGGHVYAISGDLKVGNLNDDDCHVEVVTTISFSGYHYSPYRSVYWDILKKKYSYSEIHRMLVGGFEVSWMSAPCQDLCGKPVCYLRETTWSLECFDPAGYCKTTLGFHVSCSGTLSKLRVFVEGILYGIAA</sequence>
<reference evidence="1 2" key="1">
    <citation type="journal article" date="2014" name="Am. J. Bot.">
        <title>Genome assembly and annotation for red clover (Trifolium pratense; Fabaceae).</title>
        <authorList>
            <person name="Istvanek J."/>
            <person name="Jaros M."/>
            <person name="Krenek A."/>
            <person name="Repkova J."/>
        </authorList>
    </citation>
    <scope>NUCLEOTIDE SEQUENCE [LARGE SCALE GENOMIC DNA]</scope>
    <source>
        <strain evidence="2">cv. Tatra</strain>
        <tissue evidence="1">Young leaves</tissue>
    </source>
</reference>
<evidence type="ECO:0000313" key="1">
    <source>
        <dbReference type="EMBL" id="PNY00138.1"/>
    </source>
</evidence>
<proteinExistence type="predicted"/>
<reference evidence="1 2" key="2">
    <citation type="journal article" date="2017" name="Front. Plant Sci.">
        <title>Gene Classification and Mining of Molecular Markers Useful in Red Clover (Trifolium pratense) Breeding.</title>
        <authorList>
            <person name="Istvanek J."/>
            <person name="Dluhosova J."/>
            <person name="Dluhos P."/>
            <person name="Patkova L."/>
            <person name="Nedelnik J."/>
            <person name="Repkova J."/>
        </authorList>
    </citation>
    <scope>NUCLEOTIDE SEQUENCE [LARGE SCALE GENOMIC DNA]</scope>
    <source>
        <strain evidence="2">cv. Tatra</strain>
        <tissue evidence="1">Young leaves</tissue>
    </source>
</reference>